<evidence type="ECO:0000313" key="15">
    <source>
        <dbReference type="Proteomes" id="UP000196778"/>
    </source>
</evidence>
<protein>
    <recommendedName>
        <fullName evidence="4 12">Ribosomal RNA small subunit methyltransferase E</fullName>
        <ecNumber evidence="3 12">2.1.1.193</ecNumber>
    </recommendedName>
</protein>
<dbReference type="Gene3D" id="2.40.240.20">
    <property type="entry name" value="Hypothetical PUA domain-like, domain 1"/>
    <property type="match status" value="1"/>
</dbReference>
<feature type="domain" description="Ribosomal RNA small subunit methyltransferase E methyltransferase" evidence="13">
    <location>
        <begin position="82"/>
        <end position="240"/>
    </location>
</feature>
<keyword evidence="5 12" id="KW-0963">Cytoplasm</keyword>
<dbReference type="InterPro" id="IPR046886">
    <property type="entry name" value="RsmE_MTase_dom"/>
</dbReference>
<evidence type="ECO:0000256" key="3">
    <source>
        <dbReference type="ARBA" id="ARBA00012328"/>
    </source>
</evidence>
<dbReference type="InterPro" id="IPR006700">
    <property type="entry name" value="RsmE"/>
</dbReference>
<dbReference type="RefSeq" id="WP_087138168.1">
    <property type="nucleotide sequence ID" value="NZ_FUKR01000064.1"/>
</dbReference>
<sequence length="247" mass="25199">MAHQFLVPELGDTAPGALVELTGAEARHAAGATRVRVGETIRVGNGSGLIASGEVVSVASSVVAISVTEVERSAEPSDLPLLVQALAKGDRDELAVQAATELGVSGIVPWQAARSVSRWSGPKIEKGRQRWATIAREATKQSLRAWVPPVAEPHGTADLAALCATRTVLVLEPRAALSLGEAHRRTAGEGGAPFALVVGPEGGISPDERELLAAAGAVEVSLGTGVLRTSTAGPAALAAIAALEGRW</sequence>
<proteinExistence type="inferred from homology"/>
<organism evidence="14 15">
    <name type="scientific">Mycetocola reblochoni REB411</name>
    <dbReference type="NCBI Taxonomy" id="1255698"/>
    <lineage>
        <taxon>Bacteria</taxon>
        <taxon>Bacillati</taxon>
        <taxon>Actinomycetota</taxon>
        <taxon>Actinomycetes</taxon>
        <taxon>Micrococcales</taxon>
        <taxon>Microbacteriaceae</taxon>
        <taxon>Mycetocola</taxon>
    </lineage>
</organism>
<dbReference type="InterPro" id="IPR029026">
    <property type="entry name" value="tRNA_m1G_MTases_N"/>
</dbReference>
<evidence type="ECO:0000313" key="14">
    <source>
        <dbReference type="EMBL" id="SJN38968.1"/>
    </source>
</evidence>
<dbReference type="OrthoDB" id="9808126at2"/>
<comment type="catalytic activity">
    <reaction evidence="11 12">
        <text>uridine(1498) in 16S rRNA + S-adenosyl-L-methionine = N(3)-methyluridine(1498) in 16S rRNA + S-adenosyl-L-homocysteine + H(+)</text>
        <dbReference type="Rhea" id="RHEA:42920"/>
        <dbReference type="Rhea" id="RHEA-COMP:10283"/>
        <dbReference type="Rhea" id="RHEA-COMP:10284"/>
        <dbReference type="ChEBI" id="CHEBI:15378"/>
        <dbReference type="ChEBI" id="CHEBI:57856"/>
        <dbReference type="ChEBI" id="CHEBI:59789"/>
        <dbReference type="ChEBI" id="CHEBI:65315"/>
        <dbReference type="ChEBI" id="CHEBI:74502"/>
        <dbReference type="EC" id="2.1.1.193"/>
    </reaction>
</comment>
<dbReference type="GO" id="GO:0070475">
    <property type="term" value="P:rRNA base methylation"/>
    <property type="evidence" value="ECO:0007669"/>
    <property type="project" value="TreeGrafter"/>
</dbReference>
<dbReference type="Gene3D" id="3.40.1280.10">
    <property type="match status" value="1"/>
</dbReference>
<accession>A0A1R4K410</accession>
<comment type="similarity">
    <text evidence="2 12">Belongs to the RNA methyltransferase RsmE family.</text>
</comment>
<evidence type="ECO:0000256" key="8">
    <source>
        <dbReference type="ARBA" id="ARBA00022679"/>
    </source>
</evidence>
<dbReference type="InterPro" id="IPR029028">
    <property type="entry name" value="Alpha/beta_knot_MTases"/>
</dbReference>
<dbReference type="EMBL" id="FUKR01000064">
    <property type="protein sequence ID" value="SJN38968.1"/>
    <property type="molecule type" value="Genomic_DNA"/>
</dbReference>
<evidence type="ECO:0000256" key="2">
    <source>
        <dbReference type="ARBA" id="ARBA00005528"/>
    </source>
</evidence>
<dbReference type="PANTHER" id="PTHR30027">
    <property type="entry name" value="RIBOSOMAL RNA SMALL SUBUNIT METHYLTRANSFERASE E"/>
    <property type="match status" value="1"/>
</dbReference>
<keyword evidence="6 12" id="KW-0698">rRNA processing</keyword>
<dbReference type="InterPro" id="IPR015947">
    <property type="entry name" value="PUA-like_sf"/>
</dbReference>
<dbReference type="EC" id="2.1.1.193" evidence="3 12"/>
<evidence type="ECO:0000256" key="7">
    <source>
        <dbReference type="ARBA" id="ARBA00022603"/>
    </source>
</evidence>
<dbReference type="SUPFAM" id="SSF75217">
    <property type="entry name" value="alpha/beta knot"/>
    <property type="match status" value="1"/>
</dbReference>
<keyword evidence="9 12" id="KW-0949">S-adenosyl-L-methionine</keyword>
<evidence type="ECO:0000256" key="4">
    <source>
        <dbReference type="ARBA" id="ARBA00013673"/>
    </source>
</evidence>
<evidence type="ECO:0000256" key="1">
    <source>
        <dbReference type="ARBA" id="ARBA00004496"/>
    </source>
</evidence>
<evidence type="ECO:0000259" key="13">
    <source>
        <dbReference type="Pfam" id="PF04452"/>
    </source>
</evidence>
<dbReference type="Pfam" id="PF04452">
    <property type="entry name" value="Methyltrans_RNA"/>
    <property type="match status" value="1"/>
</dbReference>
<keyword evidence="8 12" id="KW-0808">Transferase</keyword>
<dbReference type="Proteomes" id="UP000196778">
    <property type="component" value="Unassembled WGS sequence"/>
</dbReference>
<dbReference type="AlphaFoldDB" id="A0A1R4K410"/>
<dbReference type="PIRSF" id="PIRSF015601">
    <property type="entry name" value="MTase_slr0722"/>
    <property type="match status" value="1"/>
</dbReference>
<gene>
    <name evidence="14" type="ORF">FM119_11210</name>
</gene>
<dbReference type="GO" id="GO:0070042">
    <property type="term" value="F:rRNA (uridine-N3-)-methyltransferase activity"/>
    <property type="evidence" value="ECO:0007669"/>
    <property type="project" value="TreeGrafter"/>
</dbReference>
<keyword evidence="15" id="KW-1185">Reference proteome</keyword>
<evidence type="ECO:0000256" key="11">
    <source>
        <dbReference type="ARBA" id="ARBA00047944"/>
    </source>
</evidence>
<dbReference type="NCBIfam" id="TIGR00046">
    <property type="entry name" value="RsmE family RNA methyltransferase"/>
    <property type="match status" value="1"/>
</dbReference>
<keyword evidence="7 12" id="KW-0489">Methyltransferase</keyword>
<dbReference type="SUPFAM" id="SSF88697">
    <property type="entry name" value="PUA domain-like"/>
    <property type="match status" value="1"/>
</dbReference>
<dbReference type="CDD" id="cd18084">
    <property type="entry name" value="RsmE-like"/>
    <property type="match status" value="1"/>
</dbReference>
<name>A0A1R4K410_9MICO</name>
<evidence type="ECO:0000256" key="5">
    <source>
        <dbReference type="ARBA" id="ARBA00022490"/>
    </source>
</evidence>
<evidence type="ECO:0000256" key="12">
    <source>
        <dbReference type="PIRNR" id="PIRNR015601"/>
    </source>
</evidence>
<dbReference type="NCBIfam" id="NF008693">
    <property type="entry name" value="PRK11713.2-3"/>
    <property type="match status" value="1"/>
</dbReference>
<comment type="subcellular location">
    <subcellularLocation>
        <location evidence="1 12">Cytoplasm</location>
    </subcellularLocation>
</comment>
<comment type="function">
    <text evidence="10 12">Specifically methylates the N3 position of the uracil ring of uridine 1498 (m3U1498) in 16S rRNA. Acts on the fully assembled 30S ribosomal subunit.</text>
</comment>
<evidence type="ECO:0000256" key="9">
    <source>
        <dbReference type="ARBA" id="ARBA00022691"/>
    </source>
</evidence>
<dbReference type="PANTHER" id="PTHR30027:SF3">
    <property type="entry name" value="16S RRNA (URACIL(1498)-N(3))-METHYLTRANSFERASE"/>
    <property type="match status" value="1"/>
</dbReference>
<evidence type="ECO:0000256" key="6">
    <source>
        <dbReference type="ARBA" id="ARBA00022552"/>
    </source>
</evidence>
<evidence type="ECO:0000256" key="10">
    <source>
        <dbReference type="ARBA" id="ARBA00025699"/>
    </source>
</evidence>
<reference evidence="15" key="1">
    <citation type="submission" date="2017-02" db="EMBL/GenBank/DDBJ databases">
        <authorList>
            <person name="Dridi B."/>
        </authorList>
    </citation>
    <scope>NUCLEOTIDE SEQUENCE [LARGE SCALE GENOMIC DNA]</scope>
    <source>
        <strain evidence="15">EB411</strain>
    </source>
</reference>
<dbReference type="GO" id="GO:0005737">
    <property type="term" value="C:cytoplasm"/>
    <property type="evidence" value="ECO:0007669"/>
    <property type="project" value="UniProtKB-SubCell"/>
</dbReference>